<accession>A0A183CC88</accession>
<reference evidence="2" key="2">
    <citation type="submission" date="2014-05" db="EMBL/GenBank/DDBJ databases">
        <title>The genome and life-stage specific transcriptomes of Globodera pallida elucidate key aspects of plant parasitism by a cyst nematode.</title>
        <authorList>
            <person name="Cotton J.A."/>
            <person name="Lilley C.J."/>
            <person name="Jones L.M."/>
            <person name="Kikuchi T."/>
            <person name="Reid A.J."/>
            <person name="Thorpe P."/>
            <person name="Tsai I.J."/>
            <person name="Beasley H."/>
            <person name="Blok V."/>
            <person name="Cock P.J.A."/>
            <person name="Van den Akker S.E."/>
            <person name="Holroyd N."/>
            <person name="Hunt M."/>
            <person name="Mantelin S."/>
            <person name="Naghra H."/>
            <person name="Pain A."/>
            <person name="Palomares-Rius J.E."/>
            <person name="Zarowiecki M."/>
            <person name="Berriman M."/>
            <person name="Jones J.T."/>
            <person name="Urwin P.E."/>
        </authorList>
    </citation>
    <scope>NUCLEOTIDE SEQUENCE [LARGE SCALE GENOMIC DNA]</scope>
    <source>
        <strain evidence="2">Lindley</strain>
    </source>
</reference>
<protein>
    <submittedName>
        <fullName evidence="3">Fibrinogen C-terminal domain-containing protein</fullName>
    </submittedName>
</protein>
<name>A0A183CC88_GLOPA</name>
<dbReference type="WBParaSite" id="GPLIN_001048900">
    <property type="protein sequence ID" value="GPLIN_001048900"/>
    <property type="gene ID" value="GPLIN_001048900"/>
</dbReference>
<keyword evidence="2" id="KW-1185">Reference proteome</keyword>
<dbReference type="Proteomes" id="UP000050741">
    <property type="component" value="Unassembled WGS sequence"/>
</dbReference>
<organism evidence="2 3">
    <name type="scientific">Globodera pallida</name>
    <name type="common">Potato cyst nematode worm</name>
    <name type="synonym">Heterodera pallida</name>
    <dbReference type="NCBI Taxonomy" id="36090"/>
    <lineage>
        <taxon>Eukaryota</taxon>
        <taxon>Metazoa</taxon>
        <taxon>Ecdysozoa</taxon>
        <taxon>Nematoda</taxon>
        <taxon>Chromadorea</taxon>
        <taxon>Rhabditida</taxon>
        <taxon>Tylenchina</taxon>
        <taxon>Tylenchomorpha</taxon>
        <taxon>Tylenchoidea</taxon>
        <taxon>Heteroderidae</taxon>
        <taxon>Heteroderinae</taxon>
        <taxon>Globodera</taxon>
    </lineage>
</organism>
<reference evidence="3" key="3">
    <citation type="submission" date="2016-06" db="UniProtKB">
        <authorList>
            <consortium name="WormBaseParasite"/>
        </authorList>
    </citation>
    <scope>IDENTIFICATION</scope>
</reference>
<sequence>MMCGGFFEVTVFFNLLLFCANANKVDDVGNLIGQFSKMTDASADVLVKLKNIGAGTYSLLKFAGPIGQIMHTGISLALKEDSEELQAIKSLRETMTTKFDEISRKIDHVIATSQYTESMRSYGLEISLNIQFLEHLMKSALSSRRQLPREIFELNCKESHNPLKMLLFIDRSFKTNCNLRHHNYKREAKIYARAISFFRQINDQLENSSKNNITKTNDYTNWKIGMIMRLTDLPPNVAKLHLKMLEKVLAQYGAFNLTKMATVAQFFTHQVVVGASWSAEFFSKSCEPSTCTSIIGKGDVNIVITRYNEMEDDLYERLETGRKWLKGNRLGMQSELGNQLKLHGGKADLTGILSYVKSKAISRKNLYGKYFFRNFILLHNRKWFTKDCVIPVGVAGSTMQGMSAYDDETEYLDTSFYSVANKYKLIFLL</sequence>
<keyword evidence="1" id="KW-0732">Signal</keyword>
<evidence type="ECO:0000313" key="3">
    <source>
        <dbReference type="WBParaSite" id="GPLIN_001048900"/>
    </source>
</evidence>
<evidence type="ECO:0000256" key="1">
    <source>
        <dbReference type="SAM" id="SignalP"/>
    </source>
</evidence>
<evidence type="ECO:0000313" key="2">
    <source>
        <dbReference type="Proteomes" id="UP000050741"/>
    </source>
</evidence>
<feature type="chain" id="PRO_5008147388" evidence="1">
    <location>
        <begin position="23"/>
        <end position="429"/>
    </location>
</feature>
<feature type="signal peptide" evidence="1">
    <location>
        <begin position="1"/>
        <end position="22"/>
    </location>
</feature>
<reference evidence="2" key="1">
    <citation type="submission" date="2013-12" db="EMBL/GenBank/DDBJ databases">
        <authorList>
            <person name="Aslett M."/>
        </authorList>
    </citation>
    <scope>NUCLEOTIDE SEQUENCE [LARGE SCALE GENOMIC DNA]</scope>
    <source>
        <strain evidence="2">Lindley</strain>
    </source>
</reference>
<dbReference type="AlphaFoldDB" id="A0A183CC88"/>
<proteinExistence type="predicted"/>